<evidence type="ECO:0000256" key="1">
    <source>
        <dbReference type="ARBA" id="ARBA00022475"/>
    </source>
</evidence>
<sequence>MKIEKIKLKNISAKSWEHPTDKAALSALESIPGMDTILKKFVGATTEKSIKLATLASAVRTSEKQFPKLYNLHKEACQILDLPYIPELYIAQHPFMNAGATGVENPFIVLNSSVLDKLSDEEILAVIGHELGHCMSGHVLYKTLLYMLINLSTLMLSVPLSGIAIAPIILALKEWDRKSELSADRAGLLVVQDPMTYYSLLMKMAGGADYSQMDVNEFFLQAAEYENMSGLSDSVYKMLNVMTLSHPFPVLRLTKLKTWVDSGEYEKVLSEKFIERGIEDNHFENFSSAGKQYKEDIKNTKGPLAGVTSSIFDAVDSMTDQATDLKDRAGNAWDTFFDKDEPKTR</sequence>
<keyword evidence="4" id="KW-0479">Metal-binding</keyword>
<comment type="similarity">
    <text evidence="10">Belongs to the peptidase M48 family.</text>
</comment>
<evidence type="ECO:0000256" key="3">
    <source>
        <dbReference type="ARBA" id="ARBA00022692"/>
    </source>
</evidence>
<evidence type="ECO:0000256" key="9">
    <source>
        <dbReference type="ARBA" id="ARBA00023136"/>
    </source>
</evidence>
<keyword evidence="9 11" id="KW-0472">Membrane</keyword>
<dbReference type="GO" id="GO:0004222">
    <property type="term" value="F:metalloendopeptidase activity"/>
    <property type="evidence" value="ECO:0007669"/>
    <property type="project" value="InterPro"/>
</dbReference>
<evidence type="ECO:0000259" key="12">
    <source>
        <dbReference type="Pfam" id="PF01435"/>
    </source>
</evidence>
<comment type="caution">
    <text evidence="13">The sequence shown here is derived from an EMBL/GenBank/DDBJ whole genome shotgun (WGS) entry which is preliminary data.</text>
</comment>
<evidence type="ECO:0000256" key="4">
    <source>
        <dbReference type="ARBA" id="ARBA00022723"/>
    </source>
</evidence>
<evidence type="ECO:0000256" key="7">
    <source>
        <dbReference type="ARBA" id="ARBA00022989"/>
    </source>
</evidence>
<dbReference type="GO" id="GO:0046872">
    <property type="term" value="F:metal ion binding"/>
    <property type="evidence" value="ECO:0007669"/>
    <property type="project" value="UniProtKB-KW"/>
</dbReference>
<dbReference type="GO" id="GO:0006508">
    <property type="term" value="P:proteolysis"/>
    <property type="evidence" value="ECO:0007669"/>
    <property type="project" value="UniProtKB-KW"/>
</dbReference>
<evidence type="ECO:0000256" key="2">
    <source>
        <dbReference type="ARBA" id="ARBA00022670"/>
    </source>
</evidence>
<evidence type="ECO:0000256" key="11">
    <source>
        <dbReference type="SAM" id="Phobius"/>
    </source>
</evidence>
<organism evidence="13 14">
    <name type="scientific">SAR324 cluster bacterium</name>
    <dbReference type="NCBI Taxonomy" id="2024889"/>
    <lineage>
        <taxon>Bacteria</taxon>
        <taxon>Deltaproteobacteria</taxon>
        <taxon>SAR324 cluster</taxon>
    </lineage>
</organism>
<dbReference type="InterPro" id="IPR050083">
    <property type="entry name" value="HtpX_protease"/>
</dbReference>
<gene>
    <name evidence="13" type="ORF">COB67_10340</name>
</gene>
<evidence type="ECO:0000313" key="14">
    <source>
        <dbReference type="Proteomes" id="UP000218113"/>
    </source>
</evidence>
<keyword evidence="5 10" id="KW-0378">Hydrolase</keyword>
<dbReference type="PANTHER" id="PTHR43221:SF3">
    <property type="entry name" value="SLL1280 PROTEIN"/>
    <property type="match status" value="1"/>
</dbReference>
<name>A0A2A4SZG7_9DELT</name>
<dbReference type="AlphaFoldDB" id="A0A2A4SZG7"/>
<dbReference type="Gene3D" id="3.30.2010.10">
    <property type="entry name" value="Metalloproteases ('zincins'), catalytic domain"/>
    <property type="match status" value="1"/>
</dbReference>
<protein>
    <submittedName>
        <fullName evidence="13">Zn-dependent protease with chaperone function</fullName>
    </submittedName>
</protein>
<feature type="domain" description="Peptidase M48" evidence="12">
    <location>
        <begin position="65"/>
        <end position="259"/>
    </location>
</feature>
<keyword evidence="7 11" id="KW-1133">Transmembrane helix</keyword>
<dbReference type="InterPro" id="IPR001915">
    <property type="entry name" value="Peptidase_M48"/>
</dbReference>
<evidence type="ECO:0000256" key="5">
    <source>
        <dbReference type="ARBA" id="ARBA00022801"/>
    </source>
</evidence>
<keyword evidence="1" id="KW-1003">Cell membrane</keyword>
<dbReference type="EMBL" id="NVSR01000101">
    <property type="protein sequence ID" value="PCI26147.1"/>
    <property type="molecule type" value="Genomic_DNA"/>
</dbReference>
<dbReference type="Pfam" id="PF01435">
    <property type="entry name" value="Peptidase_M48"/>
    <property type="match status" value="1"/>
</dbReference>
<evidence type="ECO:0000256" key="10">
    <source>
        <dbReference type="RuleBase" id="RU003983"/>
    </source>
</evidence>
<evidence type="ECO:0000256" key="6">
    <source>
        <dbReference type="ARBA" id="ARBA00022833"/>
    </source>
</evidence>
<reference evidence="14" key="1">
    <citation type="submission" date="2017-08" db="EMBL/GenBank/DDBJ databases">
        <title>A dynamic microbial community with high functional redundancy inhabits the cold, oxic subseafloor aquifer.</title>
        <authorList>
            <person name="Tully B.J."/>
            <person name="Wheat C.G."/>
            <person name="Glazer B.T."/>
            <person name="Huber J.A."/>
        </authorList>
    </citation>
    <scope>NUCLEOTIDE SEQUENCE [LARGE SCALE GENOMIC DNA]</scope>
</reference>
<feature type="transmembrane region" description="Helical" evidence="11">
    <location>
        <begin position="144"/>
        <end position="172"/>
    </location>
</feature>
<evidence type="ECO:0000256" key="8">
    <source>
        <dbReference type="ARBA" id="ARBA00023049"/>
    </source>
</evidence>
<evidence type="ECO:0000313" key="13">
    <source>
        <dbReference type="EMBL" id="PCI26147.1"/>
    </source>
</evidence>
<keyword evidence="6 10" id="KW-0862">Zinc</keyword>
<proteinExistence type="inferred from homology"/>
<dbReference type="Proteomes" id="UP000218113">
    <property type="component" value="Unassembled WGS sequence"/>
</dbReference>
<dbReference type="PANTHER" id="PTHR43221">
    <property type="entry name" value="PROTEASE HTPX"/>
    <property type="match status" value="1"/>
</dbReference>
<comment type="cofactor">
    <cofactor evidence="10">
        <name>Zn(2+)</name>
        <dbReference type="ChEBI" id="CHEBI:29105"/>
    </cofactor>
    <text evidence="10">Binds 1 zinc ion per subunit.</text>
</comment>
<keyword evidence="2 10" id="KW-0645">Protease</keyword>
<accession>A0A2A4SZG7</accession>
<keyword evidence="3 11" id="KW-0812">Transmembrane</keyword>
<dbReference type="CDD" id="cd07325">
    <property type="entry name" value="M48_Ste24p_like"/>
    <property type="match status" value="1"/>
</dbReference>
<keyword evidence="8 10" id="KW-0482">Metalloprotease</keyword>